<proteinExistence type="predicted"/>
<accession>A0A0B1Q623</accession>
<organism evidence="1 2">
    <name type="scientific">Aureimonas altamirensis</name>
    <dbReference type="NCBI Taxonomy" id="370622"/>
    <lineage>
        <taxon>Bacteria</taxon>
        <taxon>Pseudomonadati</taxon>
        <taxon>Pseudomonadota</taxon>
        <taxon>Alphaproteobacteria</taxon>
        <taxon>Hyphomicrobiales</taxon>
        <taxon>Aurantimonadaceae</taxon>
        <taxon>Aureimonas</taxon>
    </lineage>
</organism>
<dbReference type="EMBL" id="JRFJ01000001">
    <property type="protein sequence ID" value="KHJ56293.1"/>
    <property type="molecule type" value="Genomic_DNA"/>
</dbReference>
<protein>
    <recommendedName>
        <fullName evidence="3">Prophage minor tail protein Z</fullName>
    </recommendedName>
</protein>
<comment type="caution">
    <text evidence="1">The sequence shown here is derived from an EMBL/GenBank/DDBJ whole genome shotgun (WGS) entry which is preliminary data.</text>
</comment>
<dbReference type="AlphaFoldDB" id="A0A0B1Q623"/>
<reference evidence="1 2" key="1">
    <citation type="submission" date="2014-09" db="EMBL/GenBank/DDBJ databases">
        <title>Isolation and characterization of Aurantimonas altamirensis ON-56566 from clinical sample following a dog bite.</title>
        <authorList>
            <person name="Eshaghi A."/>
            <person name="Li A."/>
            <person name="Shahinas D."/>
            <person name="Bahn P."/>
            <person name="Kus J.V."/>
            <person name="Patel S.N."/>
        </authorList>
    </citation>
    <scope>NUCLEOTIDE SEQUENCE [LARGE SCALE GENOMIC DNA]</scope>
    <source>
        <strain evidence="1 2">ON-56566</strain>
    </source>
</reference>
<evidence type="ECO:0008006" key="3">
    <source>
        <dbReference type="Google" id="ProtNLM"/>
    </source>
</evidence>
<dbReference type="RefSeq" id="WP_039189896.1">
    <property type="nucleotide sequence ID" value="NZ_JRFJ01000001.1"/>
</dbReference>
<gene>
    <name evidence="1" type="ORF">LA66_06945</name>
</gene>
<evidence type="ECO:0000313" key="1">
    <source>
        <dbReference type="EMBL" id="KHJ56293.1"/>
    </source>
</evidence>
<name>A0A0B1Q623_9HYPH</name>
<evidence type="ECO:0000313" key="2">
    <source>
        <dbReference type="Proteomes" id="UP000030826"/>
    </source>
</evidence>
<dbReference type="OrthoDB" id="8403836at2"/>
<sequence length="179" mass="19929">MTQVRIDAVDFGRVAAIMARLPLDMQRVAFGRAAARMRSVVERNYARFASRHIRIPQKHIMSRMRSYVSGGDVTLVVRSTNIPLHELGASQRGYGVFVPGRGRYEGAFIPKASARRAAGYVLQRQGKSRLPTEMLFGPNPANAVNRTPAVYEDILVQIAHNEFATVVMRQVAFLMSRAA</sequence>
<dbReference type="Proteomes" id="UP000030826">
    <property type="component" value="Unassembled WGS sequence"/>
</dbReference>